<dbReference type="NCBIfam" id="TIGR01331">
    <property type="entry name" value="bisphos_cysQ"/>
    <property type="match status" value="1"/>
</dbReference>
<dbReference type="PRINTS" id="PR00377">
    <property type="entry name" value="IMPHPHTASES"/>
</dbReference>
<dbReference type="InterPro" id="IPR020583">
    <property type="entry name" value="Inositol_monoP_metal-BS"/>
</dbReference>
<dbReference type="InterPro" id="IPR006240">
    <property type="entry name" value="CysQ"/>
</dbReference>
<dbReference type="HAMAP" id="MF_02095">
    <property type="entry name" value="CysQ"/>
    <property type="match status" value="1"/>
</dbReference>
<accession>A0A1M5CUZ5</accession>
<feature type="binding site" evidence="9">
    <location>
        <position position="84"/>
    </location>
    <ligand>
        <name>Mg(2+)</name>
        <dbReference type="ChEBI" id="CHEBI:18420"/>
        <label>1</label>
    </ligand>
</feature>
<dbReference type="AlphaFoldDB" id="A0A1M5CUZ5"/>
<protein>
    <recommendedName>
        <fullName evidence="9">3'(2'),5'-bisphosphate nucleotidase CysQ</fullName>
        <ecNumber evidence="9">3.1.3.7</ecNumber>
    </recommendedName>
    <alternativeName>
        <fullName evidence="9">3'(2'),5-bisphosphonucleoside 3'(2')-phosphohydrolase</fullName>
    </alternativeName>
    <alternativeName>
        <fullName evidence="9">3'-phosphoadenosine 5'-phosphate phosphatase</fullName>
        <shortName evidence="9">PAP phosphatase</shortName>
    </alternativeName>
</protein>
<comment type="subcellular location">
    <subcellularLocation>
        <location evidence="9">Cell membrane</location>
        <topology evidence="9">Peripheral membrane protein</topology>
        <orientation evidence="9">Cytoplasmic side</orientation>
    </subcellularLocation>
</comment>
<keyword evidence="4" id="KW-0997">Cell inner membrane</keyword>
<comment type="function">
    <text evidence="9">Converts adenosine-3',5'-bisphosphate (PAP) to AMP.</text>
</comment>
<evidence type="ECO:0000313" key="11">
    <source>
        <dbReference type="EMBL" id="SHF58591.1"/>
    </source>
</evidence>
<feature type="binding site" evidence="9">
    <location>
        <position position="82"/>
    </location>
    <ligand>
        <name>Mg(2+)</name>
        <dbReference type="ChEBI" id="CHEBI:18420"/>
        <label>2</label>
    </ligand>
</feature>
<keyword evidence="6 9" id="KW-0378">Hydrolase</keyword>
<dbReference type="FunFam" id="3.30.540.10:FF:000007">
    <property type="entry name" value="3'(2'),5'-bisphosphate nucleotidase CysQ"/>
    <property type="match status" value="1"/>
</dbReference>
<evidence type="ECO:0000256" key="10">
    <source>
        <dbReference type="PIRSR" id="PIRSR600760-2"/>
    </source>
</evidence>
<name>A0A1M5CUZ5_9BACT</name>
<keyword evidence="3 9" id="KW-1003">Cell membrane</keyword>
<dbReference type="EMBL" id="FQUS01000010">
    <property type="protein sequence ID" value="SHF58591.1"/>
    <property type="molecule type" value="Genomic_DNA"/>
</dbReference>
<dbReference type="PANTHER" id="PTHR43028">
    <property type="entry name" value="3'(2'),5'-BISPHOSPHATE NUCLEOTIDASE 1"/>
    <property type="match status" value="1"/>
</dbReference>
<evidence type="ECO:0000313" key="12">
    <source>
        <dbReference type="Proteomes" id="UP000184041"/>
    </source>
</evidence>
<feature type="binding site" evidence="9">
    <location>
        <position position="85"/>
    </location>
    <ligand>
        <name>Mg(2+)</name>
        <dbReference type="ChEBI" id="CHEBI:18420"/>
        <label>2</label>
    </ligand>
</feature>
<dbReference type="Gene3D" id="3.30.540.10">
    <property type="entry name" value="Fructose-1,6-Bisphosphatase, subunit A, domain 1"/>
    <property type="match status" value="1"/>
</dbReference>
<organism evidence="11 12">
    <name type="scientific">Fodinibius roseus</name>
    <dbReference type="NCBI Taxonomy" id="1194090"/>
    <lineage>
        <taxon>Bacteria</taxon>
        <taxon>Pseudomonadati</taxon>
        <taxon>Balneolota</taxon>
        <taxon>Balneolia</taxon>
        <taxon>Balneolales</taxon>
        <taxon>Balneolaceae</taxon>
        <taxon>Fodinibius</taxon>
    </lineage>
</organism>
<feature type="binding site" evidence="9">
    <location>
        <position position="62"/>
    </location>
    <ligand>
        <name>substrate</name>
    </ligand>
</feature>
<dbReference type="SUPFAM" id="SSF56655">
    <property type="entry name" value="Carbohydrate phosphatase"/>
    <property type="match status" value="1"/>
</dbReference>
<dbReference type="GO" id="GO:0005886">
    <property type="term" value="C:plasma membrane"/>
    <property type="evidence" value="ECO:0007669"/>
    <property type="project" value="UniProtKB-SubCell"/>
</dbReference>
<evidence type="ECO:0000256" key="9">
    <source>
        <dbReference type="HAMAP-Rule" id="MF_02095"/>
    </source>
</evidence>
<dbReference type="EC" id="3.1.3.7" evidence="9"/>
<dbReference type="Proteomes" id="UP000184041">
    <property type="component" value="Unassembled WGS sequence"/>
</dbReference>
<evidence type="ECO:0000256" key="7">
    <source>
        <dbReference type="ARBA" id="ARBA00022842"/>
    </source>
</evidence>
<gene>
    <name evidence="9" type="primary">cysQ</name>
    <name evidence="11" type="ORF">SAMN05443144_110100</name>
</gene>
<keyword evidence="5 9" id="KW-0479">Metal-binding</keyword>
<dbReference type="CDD" id="cd01638">
    <property type="entry name" value="CysQ"/>
    <property type="match status" value="1"/>
</dbReference>
<feature type="binding site" evidence="9">
    <location>
        <begin position="84"/>
        <end position="87"/>
    </location>
    <ligand>
        <name>substrate</name>
    </ligand>
</feature>
<evidence type="ECO:0000256" key="1">
    <source>
        <dbReference type="ARBA" id="ARBA00001625"/>
    </source>
</evidence>
<feature type="binding site" evidence="9">
    <location>
        <position position="82"/>
    </location>
    <ligand>
        <name>Mg(2+)</name>
        <dbReference type="ChEBI" id="CHEBI:18420"/>
        <label>1</label>
    </ligand>
</feature>
<feature type="binding site" evidence="10">
    <location>
        <position position="85"/>
    </location>
    <ligand>
        <name>Mg(2+)</name>
        <dbReference type="ChEBI" id="CHEBI:18420"/>
        <label>1</label>
        <note>catalytic</note>
    </ligand>
</feature>
<feature type="binding site" evidence="9">
    <location>
        <position position="211"/>
    </location>
    <ligand>
        <name>substrate</name>
    </ligand>
</feature>
<dbReference type="InterPro" id="IPR050725">
    <property type="entry name" value="CysQ/Inositol_MonoPase"/>
</dbReference>
<proteinExistence type="inferred from homology"/>
<comment type="cofactor">
    <cofactor evidence="9 10">
        <name>Mg(2+)</name>
        <dbReference type="ChEBI" id="CHEBI:18420"/>
    </cofactor>
</comment>
<feature type="binding site" evidence="9">
    <location>
        <position position="211"/>
    </location>
    <ligand>
        <name>Mg(2+)</name>
        <dbReference type="ChEBI" id="CHEBI:18420"/>
        <label>2</label>
    </ligand>
</feature>
<feature type="binding site" evidence="9">
    <location>
        <position position="62"/>
    </location>
    <ligand>
        <name>Mg(2+)</name>
        <dbReference type="ChEBI" id="CHEBI:18420"/>
        <label>1</label>
    </ligand>
</feature>
<feature type="binding site" evidence="10">
    <location>
        <position position="62"/>
    </location>
    <ligand>
        <name>Mg(2+)</name>
        <dbReference type="ChEBI" id="CHEBI:18420"/>
        <label>1</label>
        <note>catalytic</note>
    </ligand>
</feature>
<dbReference type="GO" id="GO:0000287">
    <property type="term" value="F:magnesium ion binding"/>
    <property type="evidence" value="ECO:0007669"/>
    <property type="project" value="UniProtKB-UniRule"/>
</dbReference>
<evidence type="ECO:0000256" key="2">
    <source>
        <dbReference type="ARBA" id="ARBA00005289"/>
    </source>
</evidence>
<dbReference type="PANTHER" id="PTHR43028:SF5">
    <property type="entry name" value="3'(2'),5'-BISPHOSPHATE NUCLEOTIDASE 1"/>
    <property type="match status" value="1"/>
</dbReference>
<keyword evidence="8 9" id="KW-0472">Membrane</keyword>
<evidence type="ECO:0000256" key="8">
    <source>
        <dbReference type="ARBA" id="ARBA00023136"/>
    </source>
</evidence>
<dbReference type="OrthoDB" id="9772456at2"/>
<evidence type="ECO:0000256" key="5">
    <source>
        <dbReference type="ARBA" id="ARBA00022723"/>
    </source>
</evidence>
<comment type="catalytic activity">
    <reaction evidence="1 9">
        <text>adenosine 3',5'-bisphosphate + H2O = AMP + phosphate</text>
        <dbReference type="Rhea" id="RHEA:10040"/>
        <dbReference type="ChEBI" id="CHEBI:15377"/>
        <dbReference type="ChEBI" id="CHEBI:43474"/>
        <dbReference type="ChEBI" id="CHEBI:58343"/>
        <dbReference type="ChEBI" id="CHEBI:456215"/>
        <dbReference type="EC" id="3.1.3.7"/>
    </reaction>
</comment>
<dbReference type="STRING" id="1194090.SAMN05443144_110100"/>
<dbReference type="GO" id="GO:0008441">
    <property type="term" value="F:3'(2'),5'-bisphosphate nucleotidase activity"/>
    <property type="evidence" value="ECO:0007669"/>
    <property type="project" value="UniProtKB-UniRule"/>
</dbReference>
<feature type="binding site" evidence="10">
    <location>
        <position position="211"/>
    </location>
    <ligand>
        <name>Mg(2+)</name>
        <dbReference type="ChEBI" id="CHEBI:18420"/>
        <label>1</label>
        <note>catalytic</note>
    </ligand>
</feature>
<dbReference type="PROSITE" id="PS00629">
    <property type="entry name" value="IMP_1"/>
    <property type="match status" value="1"/>
</dbReference>
<evidence type="ECO:0000256" key="3">
    <source>
        <dbReference type="ARBA" id="ARBA00022475"/>
    </source>
</evidence>
<dbReference type="InterPro" id="IPR000760">
    <property type="entry name" value="Inositol_monophosphatase-like"/>
</dbReference>
<sequence length="254" mass="27970">MLKEIIATAKQAGEAILDYYEDDVEVMHKDDDSPLTKADLAAHHIIVDALKKIDPDTPVISEESGIPDYDDRREWTAFWIVDPLDGTKEFIKKNGEFTVNIALIENGKPVLGVVYVPDKKITYYATREKGAFKQVGDEKPQRIYSEASSTESSLTAVQSRSHGSDSLINQLQDKGLQVTETIPAGSSIKFCLVAEGAADIYPRMGPTMEWDVAAGDCVYRYSARDGAHPSPLTYNKPDLKNSGFLIGLNGNVEL</sequence>
<evidence type="ECO:0000256" key="6">
    <source>
        <dbReference type="ARBA" id="ARBA00022801"/>
    </source>
</evidence>
<dbReference type="Gene3D" id="3.40.190.80">
    <property type="match status" value="1"/>
</dbReference>
<keyword evidence="7 9" id="KW-0460">Magnesium</keyword>
<comment type="similarity">
    <text evidence="2 9">Belongs to the inositol monophosphatase superfamily. CysQ family.</text>
</comment>
<feature type="binding site" evidence="10">
    <location>
        <position position="82"/>
    </location>
    <ligand>
        <name>Mg(2+)</name>
        <dbReference type="ChEBI" id="CHEBI:18420"/>
        <label>1</label>
        <note>catalytic</note>
    </ligand>
</feature>
<feature type="binding site" evidence="10">
    <location>
        <position position="84"/>
    </location>
    <ligand>
        <name>Mg(2+)</name>
        <dbReference type="ChEBI" id="CHEBI:18420"/>
        <label>1</label>
        <note>catalytic</note>
    </ligand>
</feature>
<evidence type="ECO:0000256" key="4">
    <source>
        <dbReference type="ARBA" id="ARBA00022519"/>
    </source>
</evidence>
<dbReference type="GO" id="GO:0000103">
    <property type="term" value="P:sulfate assimilation"/>
    <property type="evidence" value="ECO:0007669"/>
    <property type="project" value="TreeGrafter"/>
</dbReference>
<dbReference type="Pfam" id="PF00459">
    <property type="entry name" value="Inositol_P"/>
    <property type="match status" value="1"/>
</dbReference>
<reference evidence="11 12" key="1">
    <citation type="submission" date="2016-11" db="EMBL/GenBank/DDBJ databases">
        <authorList>
            <person name="Jaros S."/>
            <person name="Januszkiewicz K."/>
            <person name="Wedrychowicz H."/>
        </authorList>
    </citation>
    <scope>NUCLEOTIDE SEQUENCE [LARGE SCALE GENOMIC DNA]</scope>
    <source>
        <strain evidence="11 12">DSM 21986</strain>
    </source>
</reference>
<keyword evidence="12" id="KW-1185">Reference proteome</keyword>
<dbReference type="RefSeq" id="WP_073063765.1">
    <property type="nucleotide sequence ID" value="NZ_FQUS01000010.1"/>
</dbReference>
<dbReference type="GO" id="GO:0050427">
    <property type="term" value="P:3'-phosphoadenosine 5'-phosphosulfate metabolic process"/>
    <property type="evidence" value="ECO:0007669"/>
    <property type="project" value="TreeGrafter"/>
</dbReference>